<protein>
    <submittedName>
        <fullName evidence="2">Uncharacterized protein</fullName>
    </submittedName>
</protein>
<organism evidence="2 3">
    <name type="scientific">Candidatus Methylacidithermus pantelleriae</name>
    <dbReference type="NCBI Taxonomy" id="2744239"/>
    <lineage>
        <taxon>Bacteria</taxon>
        <taxon>Pseudomonadati</taxon>
        <taxon>Verrucomicrobiota</taxon>
        <taxon>Methylacidiphilae</taxon>
        <taxon>Methylacidiphilales</taxon>
        <taxon>Methylacidiphilaceae</taxon>
        <taxon>Candidatus Methylacidithermus</taxon>
    </lineage>
</organism>
<sequence>MVVSIAGGSGRDSKRRKERMPSPEALDRLPRLFCPRKPGN</sequence>
<comment type="caution">
    <text evidence="2">The sequence shown here is derived from an EMBL/GenBank/DDBJ whole genome shotgun (WGS) entry which is preliminary data.</text>
</comment>
<feature type="region of interest" description="Disordered" evidence="1">
    <location>
        <begin position="1"/>
        <end position="40"/>
    </location>
</feature>
<dbReference type="Proteomes" id="UP000663859">
    <property type="component" value="Unassembled WGS sequence"/>
</dbReference>
<evidence type="ECO:0000256" key="1">
    <source>
        <dbReference type="SAM" id="MobiDB-lite"/>
    </source>
</evidence>
<dbReference type="AlphaFoldDB" id="A0A8J2FSB6"/>
<accession>A0A8J2FSB6</accession>
<proteinExistence type="predicted"/>
<dbReference type="EMBL" id="CAJNOB010000016">
    <property type="protein sequence ID" value="CAF0697745.1"/>
    <property type="molecule type" value="Genomic_DNA"/>
</dbReference>
<evidence type="ECO:0000313" key="2">
    <source>
        <dbReference type="EMBL" id="CAF0697745.1"/>
    </source>
</evidence>
<evidence type="ECO:0000313" key="3">
    <source>
        <dbReference type="Proteomes" id="UP000663859"/>
    </source>
</evidence>
<gene>
    <name evidence="2" type="ORF">MPNT_230004</name>
</gene>
<feature type="compositionally biased region" description="Basic and acidic residues" evidence="1">
    <location>
        <begin position="19"/>
        <end position="30"/>
    </location>
</feature>
<reference evidence="2" key="1">
    <citation type="submission" date="2021-02" db="EMBL/GenBank/DDBJ databases">
        <authorList>
            <person name="Cremers G."/>
            <person name="Picone N."/>
        </authorList>
    </citation>
    <scope>NUCLEOTIDE SEQUENCE</scope>
    <source>
        <strain evidence="2">PQ17</strain>
    </source>
</reference>
<keyword evidence="3" id="KW-1185">Reference proteome</keyword>
<name>A0A8J2FSB6_9BACT</name>